<evidence type="ECO:0000259" key="1">
    <source>
        <dbReference type="Pfam" id="PF03372"/>
    </source>
</evidence>
<dbReference type="CDD" id="cd09083">
    <property type="entry name" value="EEP-1"/>
    <property type="match status" value="1"/>
</dbReference>
<dbReference type="PANTHER" id="PTHR12121">
    <property type="entry name" value="CARBON CATABOLITE REPRESSOR PROTEIN 4"/>
    <property type="match status" value="1"/>
</dbReference>
<proteinExistence type="predicted"/>
<dbReference type="Proteomes" id="UP000283329">
    <property type="component" value="Unassembled WGS sequence"/>
</dbReference>
<feature type="domain" description="Endonuclease/exonuclease/phosphatase" evidence="1">
    <location>
        <begin position="48"/>
        <end position="290"/>
    </location>
</feature>
<dbReference type="SUPFAM" id="SSF56219">
    <property type="entry name" value="DNase I-like"/>
    <property type="match status" value="1"/>
</dbReference>
<sequence length="299" mass="34822">MNSKRNFIYNFFLLSFFFIGCSNSTIEDELEMPPFNNETPSNSLCVAQFNIRYDTPEDGQYVWANRKTMAKEIITSHDFDIFGVNECLLNQLNDLLELKQYEYIGTGRDDGKEAGEFCPILYKKERVELLYHGQFWYSETPDKPSKSWNSFCNRICTWGKFKDKKTDKYFFFFSSHFDHVSNEARVNSAKLLVQKVQEIAGDLPYFCTGDLNCDPDEEPISFILNSGLFKDSYSISETTPKGPAGTLHYWNFDFNPEHRIDYILVEKSIKVLSFETITDDARQGRFSSDHYPIMIKAEL</sequence>
<accession>A0A1Y4PTH8</accession>
<reference evidence="2" key="2">
    <citation type="submission" date="2022-10" db="EMBL/GenBank/DDBJ databases">
        <title>Human gut microbiome strain richness.</title>
        <authorList>
            <person name="Chen-Liaw A."/>
        </authorList>
    </citation>
    <scope>NUCLEOTIDE SEQUENCE</scope>
    <source>
        <strain evidence="2">RTP21484st1_H8_RTP21484_190118</strain>
    </source>
</reference>
<dbReference type="InterPro" id="IPR036691">
    <property type="entry name" value="Endo/exonu/phosph_ase_sf"/>
</dbReference>
<dbReference type="InterPro" id="IPR050410">
    <property type="entry name" value="CCR4/nocturin_mRNA_transcr"/>
</dbReference>
<dbReference type="GO" id="GO:0004519">
    <property type="term" value="F:endonuclease activity"/>
    <property type="evidence" value="ECO:0007669"/>
    <property type="project" value="UniProtKB-KW"/>
</dbReference>
<evidence type="ECO:0000313" key="3">
    <source>
        <dbReference type="EMBL" id="RHH44029.1"/>
    </source>
</evidence>
<dbReference type="EMBL" id="QRJR01000014">
    <property type="protein sequence ID" value="RHH44029.1"/>
    <property type="molecule type" value="Genomic_DNA"/>
</dbReference>
<dbReference type="Gene3D" id="3.60.10.10">
    <property type="entry name" value="Endonuclease/exonuclease/phosphatase"/>
    <property type="match status" value="1"/>
</dbReference>
<comment type="caution">
    <text evidence="3">The sequence shown here is derived from an EMBL/GenBank/DDBJ whole genome shotgun (WGS) entry which is preliminary data.</text>
</comment>
<dbReference type="RefSeq" id="WP_004324299.1">
    <property type="nucleotide sequence ID" value="NZ_BAABYV010000001.1"/>
</dbReference>
<evidence type="ECO:0000313" key="4">
    <source>
        <dbReference type="Proteomes" id="UP000283329"/>
    </source>
</evidence>
<dbReference type="GO" id="GO:0000175">
    <property type="term" value="F:3'-5'-RNA exonuclease activity"/>
    <property type="evidence" value="ECO:0007669"/>
    <property type="project" value="TreeGrafter"/>
</dbReference>
<gene>
    <name evidence="3" type="ORF">DW206_15605</name>
    <name evidence="2" type="ORF">PQ628_07035</name>
</gene>
<protein>
    <submittedName>
        <fullName evidence="2 3">Endonuclease</fullName>
    </submittedName>
</protein>
<dbReference type="PANTHER" id="PTHR12121:SF36">
    <property type="entry name" value="ENDONUCLEASE_EXONUCLEASE_PHOSPHATASE DOMAIN-CONTAINING PROTEIN"/>
    <property type="match status" value="1"/>
</dbReference>
<keyword evidence="3" id="KW-0540">Nuclease</keyword>
<name>A0A1Y4PTH8_BACOV</name>
<dbReference type="Pfam" id="PF03372">
    <property type="entry name" value="Exo_endo_phos"/>
    <property type="match status" value="1"/>
</dbReference>
<dbReference type="Proteomes" id="UP001215078">
    <property type="component" value="Unassembled WGS sequence"/>
</dbReference>
<dbReference type="InterPro" id="IPR005135">
    <property type="entry name" value="Endo/exonuclease/phosphatase"/>
</dbReference>
<organism evidence="3 4">
    <name type="scientific">Bacteroides ovatus</name>
    <dbReference type="NCBI Taxonomy" id="28116"/>
    <lineage>
        <taxon>Bacteria</taxon>
        <taxon>Pseudomonadati</taxon>
        <taxon>Bacteroidota</taxon>
        <taxon>Bacteroidia</taxon>
        <taxon>Bacteroidales</taxon>
        <taxon>Bacteroidaceae</taxon>
        <taxon>Bacteroides</taxon>
    </lineage>
</organism>
<reference evidence="3 4" key="1">
    <citation type="submission" date="2018-08" db="EMBL/GenBank/DDBJ databases">
        <title>A genome reference for cultivated species of the human gut microbiota.</title>
        <authorList>
            <person name="Zou Y."/>
            <person name="Xue W."/>
            <person name="Luo G."/>
        </authorList>
    </citation>
    <scope>NUCLEOTIDE SEQUENCE [LARGE SCALE GENOMIC DNA]</scope>
    <source>
        <strain evidence="3 4">AM17-48</strain>
    </source>
</reference>
<evidence type="ECO:0000313" key="2">
    <source>
        <dbReference type="EMBL" id="MDC7957961.1"/>
    </source>
</evidence>
<dbReference type="PROSITE" id="PS51257">
    <property type="entry name" value="PROKAR_LIPOPROTEIN"/>
    <property type="match status" value="1"/>
</dbReference>
<dbReference type="AlphaFoldDB" id="A0A1Y4PTH8"/>
<keyword evidence="3" id="KW-0255">Endonuclease</keyword>
<dbReference type="EMBL" id="JAQQPO010000007">
    <property type="protein sequence ID" value="MDC7957961.1"/>
    <property type="molecule type" value="Genomic_DNA"/>
</dbReference>
<keyword evidence="3" id="KW-0378">Hydrolase</keyword>